<comment type="catalytic activity">
    <reaction evidence="2">
        <text>2 GTP = 3',3'-c-di-GMP + 2 diphosphate</text>
        <dbReference type="Rhea" id="RHEA:24898"/>
        <dbReference type="ChEBI" id="CHEBI:33019"/>
        <dbReference type="ChEBI" id="CHEBI:37565"/>
        <dbReference type="ChEBI" id="CHEBI:58805"/>
        <dbReference type="EC" id="2.7.7.65"/>
    </reaction>
</comment>
<dbReference type="PROSITE" id="PS50887">
    <property type="entry name" value="GGDEF"/>
    <property type="match status" value="1"/>
</dbReference>
<dbReference type="SMART" id="SM00267">
    <property type="entry name" value="GGDEF"/>
    <property type="match status" value="1"/>
</dbReference>
<dbReference type="InterPro" id="IPR043128">
    <property type="entry name" value="Rev_trsase/Diguanyl_cyclase"/>
</dbReference>
<dbReference type="EMBL" id="JAGIZB010000037">
    <property type="protein sequence ID" value="MBP0447477.1"/>
    <property type="molecule type" value="Genomic_DNA"/>
</dbReference>
<proteinExistence type="predicted"/>
<dbReference type="EC" id="2.7.7.65" evidence="1"/>
<gene>
    <name evidence="4" type="ORF">J8J14_22200</name>
</gene>
<evidence type="ECO:0000259" key="3">
    <source>
        <dbReference type="PROSITE" id="PS50887"/>
    </source>
</evidence>
<keyword evidence="5" id="KW-1185">Reference proteome</keyword>
<dbReference type="SUPFAM" id="SSF55073">
    <property type="entry name" value="Nucleotide cyclase"/>
    <property type="match status" value="1"/>
</dbReference>
<dbReference type="Proteomes" id="UP000681594">
    <property type="component" value="Unassembled WGS sequence"/>
</dbReference>
<sequence length="486" mass="52019">MVVLALVLLADDRRAAKHERMRAVEELVSALEREVARPVGLIDLSLQGIAATTQLAQPGQVGIAPQPLALFNEGAAVGLLDSLLVVDAGGKVVASSAPLPDDPPNLTDRDYFQMQQGRHDLGPYMSQPFRSRPWDDARKVALSRRLASPDGDFRGVAIAELRLDHFERVLSQSDFGRHSTASLLRRDSEFALHYLAGSDDPMGGQVGSVGVPWLAHSSRSGQIVSTSLATAVERLYTYRQVGNLPLVVVAATSFEDIDAIWRRRLQVLGSIVLVLCSFATVHQVFLRGAVFRRGTREASLVGTTEQQDGLSIDISPESTERARFDALLDEAWQHAAVELAPLSLLIVSIDFMHAFNTQHGRPAGAEVVSRIDACIERGILPGSDVRTHLGGGEFGLLLPRTDSDGAATLAELLRASVDGLCIEHAASPKARVTVSIGWSSCVPGREQAPDLLLARAELAVSMASREGHNCVVGVVAGDGDPLQAAA</sequence>
<keyword evidence="4" id="KW-0548">Nucleotidyltransferase</keyword>
<dbReference type="Gene3D" id="3.30.450.20">
    <property type="entry name" value="PAS domain"/>
    <property type="match status" value="2"/>
</dbReference>
<evidence type="ECO:0000313" key="5">
    <source>
        <dbReference type="Proteomes" id="UP000681594"/>
    </source>
</evidence>
<dbReference type="CDD" id="cd12914">
    <property type="entry name" value="PDC1_DGC_like"/>
    <property type="match status" value="1"/>
</dbReference>
<dbReference type="PANTHER" id="PTHR45138">
    <property type="entry name" value="REGULATORY COMPONENTS OF SENSORY TRANSDUCTION SYSTEM"/>
    <property type="match status" value="1"/>
</dbReference>
<dbReference type="InterPro" id="IPR050469">
    <property type="entry name" value="Diguanylate_Cyclase"/>
</dbReference>
<reference evidence="4 5" key="1">
    <citation type="submission" date="2021-03" db="EMBL/GenBank/DDBJ databases">
        <authorList>
            <person name="So Y."/>
        </authorList>
    </citation>
    <scope>NUCLEOTIDE SEQUENCE [LARGE SCALE GENOMIC DNA]</scope>
    <source>
        <strain evidence="4 5">SSH11</strain>
    </source>
</reference>
<evidence type="ECO:0000313" key="4">
    <source>
        <dbReference type="EMBL" id="MBP0447477.1"/>
    </source>
</evidence>
<dbReference type="Pfam" id="PF00990">
    <property type="entry name" value="GGDEF"/>
    <property type="match status" value="1"/>
</dbReference>
<feature type="domain" description="GGDEF" evidence="3">
    <location>
        <begin position="340"/>
        <end position="476"/>
    </location>
</feature>
<dbReference type="RefSeq" id="WP_209381745.1">
    <property type="nucleotide sequence ID" value="NZ_JAGIZB010000037.1"/>
</dbReference>
<evidence type="ECO:0000256" key="1">
    <source>
        <dbReference type="ARBA" id="ARBA00012528"/>
    </source>
</evidence>
<dbReference type="InterPro" id="IPR029787">
    <property type="entry name" value="Nucleotide_cyclase"/>
</dbReference>
<evidence type="ECO:0000256" key="2">
    <source>
        <dbReference type="ARBA" id="ARBA00034247"/>
    </source>
</evidence>
<accession>A0ABS4AKC6</accession>
<dbReference type="CDD" id="cd12915">
    <property type="entry name" value="PDC2_DGC_like"/>
    <property type="match status" value="1"/>
</dbReference>
<dbReference type="Gene3D" id="3.30.70.270">
    <property type="match status" value="1"/>
</dbReference>
<organism evidence="4 5">
    <name type="scientific">Pararoseomonas baculiformis</name>
    <dbReference type="NCBI Taxonomy" id="2820812"/>
    <lineage>
        <taxon>Bacteria</taxon>
        <taxon>Pseudomonadati</taxon>
        <taxon>Pseudomonadota</taxon>
        <taxon>Alphaproteobacteria</taxon>
        <taxon>Acetobacterales</taxon>
        <taxon>Acetobacteraceae</taxon>
        <taxon>Pararoseomonas</taxon>
    </lineage>
</organism>
<dbReference type="InterPro" id="IPR000160">
    <property type="entry name" value="GGDEF_dom"/>
</dbReference>
<dbReference type="PANTHER" id="PTHR45138:SF9">
    <property type="entry name" value="DIGUANYLATE CYCLASE DGCM-RELATED"/>
    <property type="match status" value="1"/>
</dbReference>
<comment type="caution">
    <text evidence="4">The sequence shown here is derived from an EMBL/GenBank/DDBJ whole genome shotgun (WGS) entry which is preliminary data.</text>
</comment>
<protein>
    <recommendedName>
        <fullName evidence="1">diguanylate cyclase</fullName>
        <ecNumber evidence="1">2.7.7.65</ecNumber>
    </recommendedName>
</protein>
<keyword evidence="4" id="KW-0808">Transferase</keyword>
<dbReference type="NCBIfam" id="TIGR00254">
    <property type="entry name" value="GGDEF"/>
    <property type="match status" value="1"/>
</dbReference>
<dbReference type="GO" id="GO:0052621">
    <property type="term" value="F:diguanylate cyclase activity"/>
    <property type="evidence" value="ECO:0007669"/>
    <property type="project" value="UniProtKB-EC"/>
</dbReference>
<name>A0ABS4AKC6_9PROT</name>